<feature type="transmembrane region" description="Helical" evidence="8">
    <location>
        <begin position="18"/>
        <end position="36"/>
    </location>
</feature>
<feature type="transmembrane region" description="Helical" evidence="8">
    <location>
        <begin position="409"/>
        <end position="429"/>
    </location>
</feature>
<feature type="transmembrane region" description="Helical" evidence="8">
    <location>
        <begin position="368"/>
        <end position="388"/>
    </location>
</feature>
<protein>
    <recommendedName>
        <fullName evidence="9">Major facilitator superfamily (MFS) profile domain-containing protein</fullName>
    </recommendedName>
</protein>
<proteinExistence type="inferred from homology"/>
<dbReference type="PRINTS" id="PR00171">
    <property type="entry name" value="SUGRTRNSPORT"/>
</dbReference>
<feature type="transmembrane region" description="Helical" evidence="8">
    <location>
        <begin position="271"/>
        <end position="293"/>
    </location>
</feature>
<evidence type="ECO:0000256" key="1">
    <source>
        <dbReference type="ARBA" id="ARBA00004141"/>
    </source>
</evidence>
<dbReference type="Pfam" id="PF00083">
    <property type="entry name" value="Sugar_tr"/>
    <property type="match status" value="1"/>
</dbReference>
<evidence type="ECO:0000256" key="3">
    <source>
        <dbReference type="ARBA" id="ARBA00022448"/>
    </source>
</evidence>
<evidence type="ECO:0000256" key="4">
    <source>
        <dbReference type="ARBA" id="ARBA00022692"/>
    </source>
</evidence>
<dbReference type="PROSITE" id="PS50850">
    <property type="entry name" value="MFS"/>
    <property type="match status" value="1"/>
</dbReference>
<dbReference type="PANTHER" id="PTHR48022">
    <property type="entry name" value="PLASTIDIC GLUCOSE TRANSPORTER 4"/>
    <property type="match status" value="1"/>
</dbReference>
<dbReference type="EMBL" id="LFMY01000006">
    <property type="protein sequence ID" value="OKL59877.1"/>
    <property type="molecule type" value="Genomic_DNA"/>
</dbReference>
<dbReference type="PANTHER" id="PTHR48022:SF31">
    <property type="entry name" value="HEXOSE TRANSPORTER"/>
    <property type="match status" value="1"/>
</dbReference>
<dbReference type="PROSITE" id="PS00216">
    <property type="entry name" value="SUGAR_TRANSPORT_1"/>
    <property type="match status" value="1"/>
</dbReference>
<feature type="transmembrane region" description="Helical" evidence="8">
    <location>
        <begin position="337"/>
        <end position="356"/>
    </location>
</feature>
<comment type="caution">
    <text evidence="10">The sequence shown here is derived from an EMBL/GenBank/DDBJ whole genome shotgun (WGS) entry which is preliminary data.</text>
</comment>
<keyword evidence="11" id="KW-1185">Reference proteome</keyword>
<dbReference type="InterPro" id="IPR020846">
    <property type="entry name" value="MFS_dom"/>
</dbReference>
<dbReference type="SUPFAM" id="SSF103473">
    <property type="entry name" value="MFS general substrate transporter"/>
    <property type="match status" value="1"/>
</dbReference>
<dbReference type="FunFam" id="1.20.1250.20:FF:000134">
    <property type="entry name" value="MFS sugar transporter protein"/>
    <property type="match status" value="1"/>
</dbReference>
<dbReference type="GO" id="GO:0016020">
    <property type="term" value="C:membrane"/>
    <property type="evidence" value="ECO:0007669"/>
    <property type="project" value="UniProtKB-SubCell"/>
</dbReference>
<evidence type="ECO:0000256" key="8">
    <source>
        <dbReference type="SAM" id="Phobius"/>
    </source>
</evidence>
<evidence type="ECO:0000259" key="9">
    <source>
        <dbReference type="PROSITE" id="PS50850"/>
    </source>
</evidence>
<dbReference type="InterPro" id="IPR005829">
    <property type="entry name" value="Sugar_transporter_CS"/>
</dbReference>
<keyword evidence="6 8" id="KW-0472">Membrane</keyword>
<gene>
    <name evidence="10" type="ORF">UA08_04662</name>
</gene>
<feature type="transmembrane region" description="Helical" evidence="8">
    <location>
        <begin position="435"/>
        <end position="456"/>
    </location>
</feature>
<comment type="similarity">
    <text evidence="2 7">Belongs to the major facilitator superfamily. Sugar transporter (TC 2.A.1.1) family.</text>
</comment>
<name>A0A225B207_TALAT</name>
<feature type="transmembrane region" description="Helical" evidence="8">
    <location>
        <begin position="150"/>
        <end position="172"/>
    </location>
</feature>
<dbReference type="InterPro" id="IPR005828">
    <property type="entry name" value="MFS_sugar_transport-like"/>
</dbReference>
<feature type="domain" description="Major facilitator superfamily (MFS) profile" evidence="9">
    <location>
        <begin position="23"/>
        <end position="460"/>
    </location>
</feature>
<keyword evidence="3 7" id="KW-0813">Transport</keyword>
<evidence type="ECO:0000313" key="10">
    <source>
        <dbReference type="EMBL" id="OKL59877.1"/>
    </source>
</evidence>
<feature type="transmembrane region" description="Helical" evidence="8">
    <location>
        <begin position="313"/>
        <end position="330"/>
    </location>
</feature>
<reference evidence="10 11" key="1">
    <citation type="submission" date="2015-06" db="EMBL/GenBank/DDBJ databases">
        <title>Talaromyces atroroseus IBT 11181 draft genome.</title>
        <authorList>
            <person name="Rasmussen K.B."/>
            <person name="Rasmussen S."/>
            <person name="Petersen B."/>
            <person name="Sicheritz-Ponten T."/>
            <person name="Mortensen U.H."/>
            <person name="Thrane U."/>
        </authorList>
    </citation>
    <scope>NUCLEOTIDE SEQUENCE [LARGE SCALE GENOMIC DNA]</scope>
    <source>
        <strain evidence="10 11">IBT 11181</strain>
    </source>
</reference>
<feature type="transmembrane region" description="Helical" evidence="8">
    <location>
        <begin position="91"/>
        <end position="110"/>
    </location>
</feature>
<dbReference type="Gene3D" id="1.20.1250.20">
    <property type="entry name" value="MFS general substrate transporter like domains"/>
    <property type="match status" value="1"/>
</dbReference>
<sequence length="501" mass="54651">MPEQLGLVGRWVPRNARVITILLVAVATVNSATMGYDSAMMNGLNILPQYKDYFHLNNATTGLNTGAMWIGSFLGALLIQPAGDKLGRKNAILVAACINILGSILTTTAHNIGQFVVGRVFVGIGSELASGPAPALIAEILPAKQRGSVLGLYFTCFYVGSLVSSGINYRAVDISGTWAWRLPSIIQAVPSLLAIALLPFVPESPRWLINNNRSDEAREVIAIIHGNNDVDDPVTVEVFKEIVTVLEKEEQNNPEGPWKAFISTKANRHRLFIVVSFGVMVEMLGNFVISYYLGDMLTQAGITDSKTQLQVNVILSCWAFAIAIAGSLLMDVVGRRVMTLTAIGGMIVTLYIFGGLSKTYGSSDNKSAVYGIVAVIFLFQGFYAWGITPMTSLYPAEFLSYKLRNAGLSIFRTLDSSFGLMASFAMSYAMESLGWKFYIINASWNILFFAAVYFTWVETRLIPLEQVALKFGDLDLNTLHGQSEPEEVDLAAVTEEKSIKG</sequence>
<evidence type="ECO:0000256" key="2">
    <source>
        <dbReference type="ARBA" id="ARBA00010992"/>
    </source>
</evidence>
<evidence type="ECO:0000256" key="5">
    <source>
        <dbReference type="ARBA" id="ARBA00022989"/>
    </source>
</evidence>
<keyword evidence="5 8" id="KW-1133">Transmembrane helix</keyword>
<dbReference type="AlphaFoldDB" id="A0A225B207"/>
<organism evidence="10 11">
    <name type="scientific">Talaromyces atroroseus</name>
    <dbReference type="NCBI Taxonomy" id="1441469"/>
    <lineage>
        <taxon>Eukaryota</taxon>
        <taxon>Fungi</taxon>
        <taxon>Dikarya</taxon>
        <taxon>Ascomycota</taxon>
        <taxon>Pezizomycotina</taxon>
        <taxon>Eurotiomycetes</taxon>
        <taxon>Eurotiomycetidae</taxon>
        <taxon>Eurotiales</taxon>
        <taxon>Trichocomaceae</taxon>
        <taxon>Talaromyces</taxon>
        <taxon>Talaromyces sect. Trachyspermi</taxon>
    </lineage>
</organism>
<dbReference type="InterPro" id="IPR050360">
    <property type="entry name" value="MFS_Sugar_Transporters"/>
</dbReference>
<keyword evidence="4 8" id="KW-0812">Transmembrane</keyword>
<evidence type="ECO:0000256" key="6">
    <source>
        <dbReference type="ARBA" id="ARBA00023136"/>
    </source>
</evidence>
<dbReference type="Proteomes" id="UP000214365">
    <property type="component" value="Unassembled WGS sequence"/>
</dbReference>
<comment type="subcellular location">
    <subcellularLocation>
        <location evidence="1">Membrane</location>
        <topology evidence="1">Multi-pass membrane protein</topology>
    </subcellularLocation>
</comment>
<evidence type="ECO:0000313" key="11">
    <source>
        <dbReference type="Proteomes" id="UP000214365"/>
    </source>
</evidence>
<feature type="transmembrane region" description="Helical" evidence="8">
    <location>
        <begin position="56"/>
        <end position="79"/>
    </location>
</feature>
<evidence type="ECO:0000256" key="7">
    <source>
        <dbReference type="RuleBase" id="RU003346"/>
    </source>
</evidence>
<dbReference type="RefSeq" id="XP_020119998.1">
    <property type="nucleotide sequence ID" value="XM_020266957.1"/>
</dbReference>
<dbReference type="InterPro" id="IPR003663">
    <property type="entry name" value="Sugar/inositol_transpt"/>
</dbReference>
<dbReference type="GO" id="GO:0005351">
    <property type="term" value="F:carbohydrate:proton symporter activity"/>
    <property type="evidence" value="ECO:0007669"/>
    <property type="project" value="TreeGrafter"/>
</dbReference>
<dbReference type="NCBIfam" id="TIGR00879">
    <property type="entry name" value="SP"/>
    <property type="match status" value="1"/>
</dbReference>
<dbReference type="GeneID" id="31004417"/>
<dbReference type="OrthoDB" id="4540492at2759"/>
<accession>A0A225B207</accession>
<dbReference type="InterPro" id="IPR036259">
    <property type="entry name" value="MFS_trans_sf"/>
</dbReference>